<name>A0A220VEI6_9GAMM</name>
<evidence type="ECO:0000256" key="3">
    <source>
        <dbReference type="ARBA" id="ARBA00022630"/>
    </source>
</evidence>
<protein>
    <submittedName>
        <fullName evidence="7">FAD-dependent oxidoreductase</fullName>
    </submittedName>
</protein>
<dbReference type="Pfam" id="PF07992">
    <property type="entry name" value="Pyr_redox_2"/>
    <property type="match status" value="1"/>
</dbReference>
<evidence type="ECO:0000313" key="7">
    <source>
        <dbReference type="EMBL" id="ASK78636.1"/>
    </source>
</evidence>
<dbReference type="Proteomes" id="UP000242175">
    <property type="component" value="Chromosome large"/>
</dbReference>
<comment type="cofactor">
    <cofactor evidence="1">
        <name>FAD</name>
        <dbReference type="ChEBI" id="CHEBI:57692"/>
    </cofactor>
</comment>
<organism evidence="7 8">
    <name type="scientific">Paraphotobacterium marinum</name>
    <dbReference type="NCBI Taxonomy" id="1755811"/>
    <lineage>
        <taxon>Bacteria</taxon>
        <taxon>Pseudomonadati</taxon>
        <taxon>Pseudomonadota</taxon>
        <taxon>Gammaproteobacteria</taxon>
        <taxon>Vibrionales</taxon>
        <taxon>Vibrionaceae</taxon>
        <taxon>Paraphotobacterium</taxon>
    </lineage>
</organism>
<dbReference type="InterPro" id="IPR023753">
    <property type="entry name" value="FAD/NAD-binding_dom"/>
</dbReference>
<evidence type="ECO:0000256" key="5">
    <source>
        <dbReference type="ARBA" id="ARBA00023002"/>
    </source>
</evidence>
<sequence>MMNIVVVGGGAGGLELVTKLGNKLGKNKKANVTLVDRNTSHVWKPLLHELATGAIDEGVDALSYSSHAKNHGFNFQLGTLCDVDTSSKFITLAPLIENSEVILPERKVDYDYLVLAIGSTSNDFNTPGVSENCIFLDSPSQAHKFRRKLFNSFMKIQGDLIESSVDVAIVGAGATGVELSAELYNVLQELKRYGFKDLTQKNLNVNLIEAGDRILPALPPRISSSVHNELSKLGVKVKTNTLIVKADSQGLYTKDGETIRADLMVWAAGIKGPDFLKEFKCFEINRINQIVVKPTLQTTTSDDVYVIGDVAQFTQENGKFVPPRAQSAHQMASTCYKNLMNRLKNKPQLNFIYKDQGSLVSLSRFSTVGNLMGNLTKGSMMIEGRIARIMYVSLYRMHQRALHGTFKTLLMMLVGKINKVLKPSVKLH</sequence>
<dbReference type="AlphaFoldDB" id="A0A220VEI6"/>
<dbReference type="SUPFAM" id="SSF51905">
    <property type="entry name" value="FAD/NAD(P)-binding domain"/>
    <property type="match status" value="2"/>
</dbReference>
<feature type="domain" description="FAD/NAD(P)-binding" evidence="6">
    <location>
        <begin position="2"/>
        <end position="332"/>
    </location>
</feature>
<proteinExistence type="inferred from homology"/>
<dbReference type="PRINTS" id="PR00411">
    <property type="entry name" value="PNDRDTASEI"/>
</dbReference>
<dbReference type="GO" id="GO:0003955">
    <property type="term" value="F:NAD(P)H dehydrogenase (quinone) activity"/>
    <property type="evidence" value="ECO:0007669"/>
    <property type="project" value="TreeGrafter"/>
</dbReference>
<dbReference type="FunFam" id="3.50.50.100:FF:000001">
    <property type="entry name" value="NADH dehydrogenase"/>
    <property type="match status" value="1"/>
</dbReference>
<keyword evidence="8" id="KW-1185">Reference proteome</keyword>
<dbReference type="InterPro" id="IPR036188">
    <property type="entry name" value="FAD/NAD-bd_sf"/>
</dbReference>
<gene>
    <name evidence="7" type="ORF">CF386_06270</name>
</gene>
<accession>A0A220VEI6</accession>
<reference evidence="7 8" key="1">
    <citation type="journal article" date="2016" name="Int. J. Syst. Evol. Microbiol.">
        <title>Paraphotobacterium marinum gen. nov., sp. nov., a member of the family Vibrionaceae, isolated from surface seawater.</title>
        <authorList>
            <person name="Huang Z."/>
            <person name="Dong C."/>
            <person name="Shao Z."/>
        </authorList>
    </citation>
    <scope>NUCLEOTIDE SEQUENCE [LARGE SCALE GENOMIC DNA]</scope>
    <source>
        <strain evidence="7 8">NSCS20N07D</strain>
    </source>
</reference>
<evidence type="ECO:0000313" key="8">
    <source>
        <dbReference type="Proteomes" id="UP000242175"/>
    </source>
</evidence>
<comment type="similarity">
    <text evidence="2">Belongs to the NADH dehydrogenase family.</text>
</comment>
<dbReference type="EMBL" id="CP022355">
    <property type="protein sequence ID" value="ASK78636.1"/>
    <property type="molecule type" value="Genomic_DNA"/>
</dbReference>
<dbReference type="KEGG" id="pmai:CF386_06270"/>
<dbReference type="InterPro" id="IPR051169">
    <property type="entry name" value="NADH-Q_oxidoreductase"/>
</dbReference>
<evidence type="ECO:0000256" key="2">
    <source>
        <dbReference type="ARBA" id="ARBA00005272"/>
    </source>
</evidence>
<dbReference type="PANTHER" id="PTHR42913">
    <property type="entry name" value="APOPTOSIS-INDUCING FACTOR 1"/>
    <property type="match status" value="1"/>
</dbReference>
<keyword evidence="5" id="KW-0560">Oxidoreductase</keyword>
<dbReference type="GO" id="GO:0019646">
    <property type="term" value="P:aerobic electron transport chain"/>
    <property type="evidence" value="ECO:0007669"/>
    <property type="project" value="TreeGrafter"/>
</dbReference>
<evidence type="ECO:0000256" key="4">
    <source>
        <dbReference type="ARBA" id="ARBA00022827"/>
    </source>
</evidence>
<dbReference type="RefSeq" id="WP_089073544.1">
    <property type="nucleotide sequence ID" value="NZ_CBCSAM010000001.1"/>
</dbReference>
<evidence type="ECO:0000259" key="6">
    <source>
        <dbReference type="Pfam" id="PF07992"/>
    </source>
</evidence>
<keyword evidence="4" id="KW-0274">FAD</keyword>
<keyword evidence="3" id="KW-0285">Flavoprotein</keyword>
<dbReference type="PANTHER" id="PTHR42913:SF3">
    <property type="entry name" value="64 KDA MITOCHONDRIAL NADH DEHYDROGENASE (EUROFUNG)"/>
    <property type="match status" value="1"/>
</dbReference>
<evidence type="ECO:0000256" key="1">
    <source>
        <dbReference type="ARBA" id="ARBA00001974"/>
    </source>
</evidence>
<dbReference type="PRINTS" id="PR00368">
    <property type="entry name" value="FADPNR"/>
</dbReference>
<dbReference type="OrthoDB" id="9781621at2"/>
<dbReference type="Gene3D" id="3.50.50.100">
    <property type="match status" value="1"/>
</dbReference>